<comment type="caution">
    <text evidence="2">The sequence shown here is derived from an EMBL/GenBank/DDBJ whole genome shotgun (WGS) entry which is preliminary data.</text>
</comment>
<accession>A0A6L2NBL8</accession>
<feature type="compositionally biased region" description="Acidic residues" evidence="1">
    <location>
        <begin position="74"/>
        <end position="112"/>
    </location>
</feature>
<gene>
    <name evidence="2" type="ORF">Tci_055458</name>
</gene>
<protein>
    <recommendedName>
        <fullName evidence="3">Reverse transcriptase domain-containing protein</fullName>
    </recommendedName>
</protein>
<evidence type="ECO:0008006" key="3">
    <source>
        <dbReference type="Google" id="ProtNLM"/>
    </source>
</evidence>
<evidence type="ECO:0000313" key="2">
    <source>
        <dbReference type="EMBL" id="GEU83480.1"/>
    </source>
</evidence>
<reference evidence="2" key="1">
    <citation type="journal article" date="2019" name="Sci. Rep.">
        <title>Draft genome of Tanacetum cinerariifolium, the natural source of mosquito coil.</title>
        <authorList>
            <person name="Yamashiro T."/>
            <person name="Shiraishi A."/>
            <person name="Satake H."/>
            <person name="Nakayama K."/>
        </authorList>
    </citation>
    <scope>NUCLEOTIDE SEQUENCE</scope>
</reference>
<name>A0A6L2NBL8_TANCI</name>
<organism evidence="2">
    <name type="scientific">Tanacetum cinerariifolium</name>
    <name type="common">Dalmatian daisy</name>
    <name type="synonym">Chrysanthemum cinerariifolium</name>
    <dbReference type="NCBI Taxonomy" id="118510"/>
    <lineage>
        <taxon>Eukaryota</taxon>
        <taxon>Viridiplantae</taxon>
        <taxon>Streptophyta</taxon>
        <taxon>Embryophyta</taxon>
        <taxon>Tracheophyta</taxon>
        <taxon>Spermatophyta</taxon>
        <taxon>Magnoliopsida</taxon>
        <taxon>eudicotyledons</taxon>
        <taxon>Gunneridae</taxon>
        <taxon>Pentapetalae</taxon>
        <taxon>asterids</taxon>
        <taxon>campanulids</taxon>
        <taxon>Asterales</taxon>
        <taxon>Asteraceae</taxon>
        <taxon>Asteroideae</taxon>
        <taxon>Anthemideae</taxon>
        <taxon>Anthemidinae</taxon>
        <taxon>Tanacetum</taxon>
    </lineage>
</organism>
<feature type="region of interest" description="Disordered" evidence="1">
    <location>
        <begin position="47"/>
        <end position="121"/>
    </location>
</feature>
<dbReference type="EMBL" id="BKCJ010008692">
    <property type="protein sequence ID" value="GEU83480.1"/>
    <property type="molecule type" value="Genomic_DNA"/>
</dbReference>
<proteinExistence type="predicted"/>
<dbReference type="AlphaFoldDB" id="A0A6L2NBL8"/>
<evidence type="ECO:0000256" key="1">
    <source>
        <dbReference type="SAM" id="MobiDB-lite"/>
    </source>
</evidence>
<feature type="region of interest" description="Disordered" evidence="1">
    <location>
        <begin position="362"/>
        <end position="390"/>
    </location>
</feature>
<sequence>MSDSEDSTVTYTEAPPLPYFIPEHVYLEFMPPADEVFLAEEQPLPAAVSATTDSPGYIADFDPEKDPTDYPVDGGDDDVDDDGSSDDEEDDDDNDDDDDEEDEDEDEEEEEYPAPVNFILPPPVHRTTARISIPVQAPTPFWSEAEIDKLLAIPSPLPAPLSLCPTYPLGYRATMIRLRAETPSTSHSPPPNHLDQRHHHQGHLLPIPLPTSLLLLLLPSTRYRVNVPKVTLSPQKRLCIALGLRYEVSKSSFSPIARPARGFRVDYGFVATLDDEIRCDCERDVGSEIIDTWDEMLVVMPGVLATNETELGRRMSNFVTTVRQDTDEIYERLDDAQDDKVLMSGVSTTVKDCMIAGSRPYMTDTASRGTDSAKDTTDTDGSIAKMARTH</sequence>